<dbReference type="SUPFAM" id="SSF50182">
    <property type="entry name" value="Sm-like ribonucleoproteins"/>
    <property type="match status" value="1"/>
</dbReference>
<dbReference type="Gene3D" id="2.30.30.60">
    <property type="match status" value="1"/>
</dbReference>
<accession>A0ABV6G6R5</accession>
<dbReference type="RefSeq" id="WP_019951601.1">
    <property type="nucleotide sequence ID" value="NZ_JBHLVX010000058.1"/>
</dbReference>
<evidence type="ECO:0000256" key="7">
    <source>
        <dbReference type="SAM" id="MobiDB-lite"/>
    </source>
</evidence>
<evidence type="ECO:0000259" key="9">
    <source>
        <dbReference type="Pfam" id="PF00924"/>
    </source>
</evidence>
<dbReference type="InterPro" id="IPR023408">
    <property type="entry name" value="MscS_beta-dom_sf"/>
</dbReference>
<dbReference type="InterPro" id="IPR011014">
    <property type="entry name" value="MscS_channel_TM-2"/>
</dbReference>
<comment type="subcellular location">
    <subcellularLocation>
        <location evidence="1">Cell membrane</location>
        <topology evidence="1">Multi-pass membrane protein</topology>
    </subcellularLocation>
</comment>
<evidence type="ECO:0000256" key="8">
    <source>
        <dbReference type="SAM" id="Phobius"/>
    </source>
</evidence>
<gene>
    <name evidence="11" type="ORF">ACFFHW_15430</name>
</gene>
<feature type="compositionally biased region" description="Acidic residues" evidence="7">
    <location>
        <begin position="433"/>
        <end position="444"/>
    </location>
</feature>
<dbReference type="InterPro" id="IPR010920">
    <property type="entry name" value="LSM_dom_sf"/>
</dbReference>
<comment type="similarity">
    <text evidence="2">Belongs to the MscS (TC 1.A.23) family.</text>
</comment>
<keyword evidence="12" id="KW-1185">Reference proteome</keyword>
<protein>
    <submittedName>
        <fullName evidence="11">Mechanosensitive ion channel family protein</fullName>
    </submittedName>
</protein>
<feature type="domain" description="Mechanosensitive ion channel MscS" evidence="9">
    <location>
        <begin position="215"/>
        <end position="275"/>
    </location>
</feature>
<evidence type="ECO:0000256" key="3">
    <source>
        <dbReference type="ARBA" id="ARBA00022475"/>
    </source>
</evidence>
<dbReference type="Pfam" id="PF21082">
    <property type="entry name" value="MS_channel_3rd"/>
    <property type="match status" value="1"/>
</dbReference>
<dbReference type="SUPFAM" id="SSF82861">
    <property type="entry name" value="Mechanosensitive channel protein MscS (YggB), transmembrane region"/>
    <property type="match status" value="1"/>
</dbReference>
<keyword evidence="3" id="KW-1003">Cell membrane</keyword>
<evidence type="ECO:0000259" key="10">
    <source>
        <dbReference type="Pfam" id="PF21082"/>
    </source>
</evidence>
<dbReference type="Gene3D" id="3.30.70.100">
    <property type="match status" value="1"/>
</dbReference>
<feature type="transmembrane region" description="Helical" evidence="8">
    <location>
        <begin position="121"/>
        <end position="141"/>
    </location>
</feature>
<dbReference type="SUPFAM" id="SSF82689">
    <property type="entry name" value="Mechanosensitive channel protein MscS (YggB), C-terminal domain"/>
    <property type="match status" value="1"/>
</dbReference>
<dbReference type="EMBL" id="JBHLVX010000058">
    <property type="protein sequence ID" value="MFC0269360.1"/>
    <property type="molecule type" value="Genomic_DNA"/>
</dbReference>
<dbReference type="InterPro" id="IPR011066">
    <property type="entry name" value="MscS_channel_C_sf"/>
</dbReference>
<dbReference type="Gene3D" id="1.10.287.1260">
    <property type="match status" value="1"/>
</dbReference>
<sequence length="444" mass="49159">MTQESNGDRASAAGRLASSGNDATQYWQQQLDSVREWAATSFGLPGWLLTILSVTAVVLLLDLLCYFLLGRLERRLSKSPRRWDDALVHGLRRPLRVWLWLAGICAILTLAAQALEAGGVTPYTALAFGLITLAMLLWTEVRLMKRLEQRLVFPPGNSHAKGVDQTSASAITKIVGSLTLLAITLVGLQMLGVSVSSLLALGGVGGILIGFAARDVMANFFGGMVIHLDKPFRVGHWIRSPDREIEGVVEDIGWRLTRIRTFAGPPIYVPNAVFSHIVVETPSRMHVRLLWETVGVRYQDAHAVEAITRDIADMLGRDDDIENDELITVTVNGFADTSINIMIYALTRVIDWQRFNEAKQHILLAVRDIIYRHGAELATPASRVYLPDEIKLRQARDQEALESDDNSRQHGEADDARRGSQRRRNAGQRAPLESDEQSDAEGDG</sequence>
<dbReference type="InterPro" id="IPR045042">
    <property type="entry name" value="YnaI-like"/>
</dbReference>
<evidence type="ECO:0000256" key="2">
    <source>
        <dbReference type="ARBA" id="ARBA00008017"/>
    </source>
</evidence>
<feature type="region of interest" description="Disordered" evidence="7">
    <location>
        <begin position="396"/>
        <end position="444"/>
    </location>
</feature>
<evidence type="ECO:0000256" key="6">
    <source>
        <dbReference type="ARBA" id="ARBA00023136"/>
    </source>
</evidence>
<name>A0ABV6G6R5_9GAMM</name>
<organism evidence="11 12">
    <name type="scientific">Kushneria aurantia</name>
    <dbReference type="NCBI Taxonomy" id="504092"/>
    <lineage>
        <taxon>Bacteria</taxon>
        <taxon>Pseudomonadati</taxon>
        <taxon>Pseudomonadota</taxon>
        <taxon>Gammaproteobacteria</taxon>
        <taxon>Oceanospirillales</taxon>
        <taxon>Halomonadaceae</taxon>
        <taxon>Kushneria</taxon>
    </lineage>
</organism>
<feature type="transmembrane region" description="Helical" evidence="8">
    <location>
        <begin position="97"/>
        <end position="115"/>
    </location>
</feature>
<evidence type="ECO:0000313" key="11">
    <source>
        <dbReference type="EMBL" id="MFC0269360.1"/>
    </source>
</evidence>
<proteinExistence type="inferred from homology"/>
<evidence type="ECO:0000256" key="1">
    <source>
        <dbReference type="ARBA" id="ARBA00004651"/>
    </source>
</evidence>
<keyword evidence="5 8" id="KW-1133">Transmembrane helix</keyword>
<evidence type="ECO:0000256" key="5">
    <source>
        <dbReference type="ARBA" id="ARBA00022989"/>
    </source>
</evidence>
<feature type="domain" description="Mechanosensitive ion channel MscS C-terminal" evidence="10">
    <location>
        <begin position="293"/>
        <end position="376"/>
    </location>
</feature>
<feature type="transmembrane region" description="Helical" evidence="8">
    <location>
        <begin position="194"/>
        <end position="213"/>
    </location>
</feature>
<dbReference type="PANTHER" id="PTHR43634:SF2">
    <property type="entry name" value="LOW CONDUCTANCE MECHANOSENSITIVE CHANNEL YNAI"/>
    <property type="match status" value="1"/>
</dbReference>
<feature type="compositionally biased region" description="Basic and acidic residues" evidence="7">
    <location>
        <begin position="396"/>
        <end position="418"/>
    </location>
</feature>
<dbReference type="PANTHER" id="PTHR43634">
    <property type="entry name" value="OW CONDUCTANCE MECHANOSENSITIVE CHANNEL"/>
    <property type="match status" value="1"/>
</dbReference>
<keyword evidence="4 8" id="KW-0812">Transmembrane</keyword>
<evidence type="ECO:0000313" key="12">
    <source>
        <dbReference type="Proteomes" id="UP001589814"/>
    </source>
</evidence>
<feature type="transmembrane region" description="Helical" evidence="8">
    <location>
        <begin position="47"/>
        <end position="69"/>
    </location>
</feature>
<dbReference type="InterPro" id="IPR006685">
    <property type="entry name" value="MscS_channel_2nd"/>
</dbReference>
<comment type="caution">
    <text evidence="11">The sequence shown here is derived from an EMBL/GenBank/DDBJ whole genome shotgun (WGS) entry which is preliminary data.</text>
</comment>
<dbReference type="Proteomes" id="UP001589814">
    <property type="component" value="Unassembled WGS sequence"/>
</dbReference>
<dbReference type="Pfam" id="PF00924">
    <property type="entry name" value="MS_channel_2nd"/>
    <property type="match status" value="1"/>
</dbReference>
<dbReference type="InterPro" id="IPR049278">
    <property type="entry name" value="MS_channel_C"/>
</dbReference>
<keyword evidence="6 8" id="KW-0472">Membrane</keyword>
<reference evidence="11 12" key="1">
    <citation type="submission" date="2024-09" db="EMBL/GenBank/DDBJ databases">
        <authorList>
            <person name="Sun Q."/>
            <person name="Mori K."/>
        </authorList>
    </citation>
    <scope>NUCLEOTIDE SEQUENCE [LARGE SCALE GENOMIC DNA]</scope>
    <source>
        <strain evidence="11 12">CCM 7415</strain>
    </source>
</reference>
<evidence type="ECO:0000256" key="4">
    <source>
        <dbReference type="ARBA" id="ARBA00022692"/>
    </source>
</evidence>